<dbReference type="Proteomes" id="UP000561045">
    <property type="component" value="Unassembled WGS sequence"/>
</dbReference>
<feature type="domain" description="Methyltransferase" evidence="1">
    <location>
        <begin position="41"/>
        <end position="132"/>
    </location>
</feature>
<dbReference type="AlphaFoldDB" id="A0A840BJT5"/>
<dbReference type="InterPro" id="IPR041698">
    <property type="entry name" value="Methyltransf_25"/>
</dbReference>
<dbReference type="GO" id="GO:0008425">
    <property type="term" value="F:2-methoxy-6-polyprenyl-1,4-benzoquinol methyltransferase activity"/>
    <property type="evidence" value="ECO:0007669"/>
    <property type="project" value="UniProtKB-EC"/>
</dbReference>
<sequence>MKAYYSARAPYYDAVYEQPERAADIAFLRDHLPARFSGRRVLEIACGTGYWSQHLAPACTGLVATDGLDAPLAFAKQRPGVDPACCLVADAYALPESLGQFEGAFAGLWLSHVPIARRGEFLCGLHRRLRPGARVLFIDNSEVQCRDYPICDTDADGNTYQMRPLRDGSQHRVLKNFPHESELRAMVQTFGAELVDYRSLDNFWIFEYQLPA</sequence>
<keyword evidence="3" id="KW-1185">Reference proteome</keyword>
<dbReference type="Pfam" id="PF13649">
    <property type="entry name" value="Methyltransf_25"/>
    <property type="match status" value="1"/>
</dbReference>
<protein>
    <submittedName>
        <fullName evidence="2">Demethylmenaquinone methyltransferase/2-methoxy-6-polyprenyl-1,4-benzoquinol methylase</fullName>
        <ecNumber evidence="2">2.1.1.163</ecNumber>
        <ecNumber evidence="2">2.1.1.201</ecNumber>
    </submittedName>
</protein>
<dbReference type="GO" id="GO:0032259">
    <property type="term" value="P:methylation"/>
    <property type="evidence" value="ECO:0007669"/>
    <property type="project" value="UniProtKB-KW"/>
</dbReference>
<dbReference type="GO" id="GO:0010420">
    <property type="term" value="F:polyprenyldihydroxybenzoate methyltransferase activity"/>
    <property type="evidence" value="ECO:0007669"/>
    <property type="project" value="TreeGrafter"/>
</dbReference>
<dbReference type="Gene3D" id="3.40.50.150">
    <property type="entry name" value="Vaccinia Virus protein VP39"/>
    <property type="match status" value="1"/>
</dbReference>
<proteinExistence type="predicted"/>
<evidence type="ECO:0000313" key="3">
    <source>
        <dbReference type="Proteomes" id="UP000561045"/>
    </source>
</evidence>
<keyword evidence="2" id="KW-0808">Transferase</keyword>
<keyword evidence="2" id="KW-0489">Methyltransferase</keyword>
<evidence type="ECO:0000313" key="2">
    <source>
        <dbReference type="EMBL" id="MBB4013230.1"/>
    </source>
</evidence>
<accession>A0A840BJT5</accession>
<dbReference type="PANTHER" id="PTHR43464:SF23">
    <property type="entry name" value="JUVENILE HORMONE ACID O-METHYLTRANSFERASE"/>
    <property type="match status" value="1"/>
</dbReference>
<dbReference type="SUPFAM" id="SSF53335">
    <property type="entry name" value="S-adenosyl-L-methionine-dependent methyltransferases"/>
    <property type="match status" value="1"/>
</dbReference>
<dbReference type="GO" id="GO:0043770">
    <property type="term" value="F:demethylmenaquinone methyltransferase activity"/>
    <property type="evidence" value="ECO:0007669"/>
    <property type="project" value="UniProtKB-EC"/>
</dbReference>
<reference evidence="2 3" key="1">
    <citation type="submission" date="2020-08" db="EMBL/GenBank/DDBJ databases">
        <title>Genomic Encyclopedia of Type Strains, Phase IV (KMG-IV): sequencing the most valuable type-strain genomes for metagenomic binning, comparative biology and taxonomic classification.</title>
        <authorList>
            <person name="Goeker M."/>
        </authorList>
    </citation>
    <scope>NUCLEOTIDE SEQUENCE [LARGE SCALE GENOMIC DNA]</scope>
    <source>
        <strain evidence="2 3">DSM 106739</strain>
    </source>
</reference>
<dbReference type="InterPro" id="IPR029063">
    <property type="entry name" value="SAM-dependent_MTases_sf"/>
</dbReference>
<name>A0A840BJT5_9RHOO</name>
<comment type="caution">
    <text evidence="2">The sequence shown here is derived from an EMBL/GenBank/DDBJ whole genome shotgun (WGS) entry which is preliminary data.</text>
</comment>
<dbReference type="CDD" id="cd02440">
    <property type="entry name" value="AdoMet_MTases"/>
    <property type="match status" value="1"/>
</dbReference>
<dbReference type="EC" id="2.1.1.163" evidence="2"/>
<dbReference type="EMBL" id="JACIET010000002">
    <property type="protein sequence ID" value="MBB4013230.1"/>
    <property type="molecule type" value="Genomic_DNA"/>
</dbReference>
<organism evidence="2 3">
    <name type="scientific">Niveibacterium umoris</name>
    <dbReference type="NCBI Taxonomy" id="1193620"/>
    <lineage>
        <taxon>Bacteria</taxon>
        <taxon>Pseudomonadati</taxon>
        <taxon>Pseudomonadota</taxon>
        <taxon>Betaproteobacteria</taxon>
        <taxon>Rhodocyclales</taxon>
        <taxon>Rhodocyclaceae</taxon>
        <taxon>Niveibacterium</taxon>
    </lineage>
</organism>
<evidence type="ECO:0000259" key="1">
    <source>
        <dbReference type="Pfam" id="PF13649"/>
    </source>
</evidence>
<dbReference type="EC" id="2.1.1.201" evidence="2"/>
<dbReference type="RefSeq" id="WP_183635134.1">
    <property type="nucleotide sequence ID" value="NZ_BAABLE010000005.1"/>
</dbReference>
<dbReference type="PANTHER" id="PTHR43464">
    <property type="entry name" value="METHYLTRANSFERASE"/>
    <property type="match status" value="1"/>
</dbReference>
<gene>
    <name evidence="2" type="ORF">GGR36_002576</name>
</gene>